<evidence type="ECO:0000256" key="2">
    <source>
        <dbReference type="ARBA" id="ARBA00022692"/>
    </source>
</evidence>
<dbReference type="AlphaFoldDB" id="A0A6G7YFZ2"/>
<dbReference type="InterPro" id="IPR007318">
    <property type="entry name" value="Phopholipid_MeTrfase"/>
</dbReference>
<dbReference type="KEGG" id="npi:G7071_09910"/>
<dbReference type="GO" id="GO:0008168">
    <property type="term" value="F:methyltransferase activity"/>
    <property type="evidence" value="ECO:0007669"/>
    <property type="project" value="UniProtKB-KW"/>
</dbReference>
<keyword evidence="6" id="KW-0489">Methyltransferase</keyword>
<gene>
    <name evidence="6" type="ORF">G7071_09910</name>
</gene>
<keyword evidence="7" id="KW-1185">Reference proteome</keyword>
<dbReference type="PANTHER" id="PTHR12714">
    <property type="entry name" value="PROTEIN-S ISOPRENYLCYSTEINE O-METHYLTRANSFERASE"/>
    <property type="match status" value="1"/>
</dbReference>
<evidence type="ECO:0000256" key="1">
    <source>
        <dbReference type="ARBA" id="ARBA00004127"/>
    </source>
</evidence>
<keyword evidence="3 5" id="KW-1133">Transmembrane helix</keyword>
<dbReference type="PANTHER" id="PTHR12714:SF9">
    <property type="entry name" value="PROTEIN-S-ISOPRENYLCYSTEINE O-METHYLTRANSFERASE"/>
    <property type="match status" value="1"/>
</dbReference>
<dbReference type="GO" id="GO:0012505">
    <property type="term" value="C:endomembrane system"/>
    <property type="evidence" value="ECO:0007669"/>
    <property type="project" value="UniProtKB-SubCell"/>
</dbReference>
<dbReference type="GO" id="GO:0032259">
    <property type="term" value="P:methylation"/>
    <property type="evidence" value="ECO:0007669"/>
    <property type="project" value="UniProtKB-KW"/>
</dbReference>
<evidence type="ECO:0000256" key="4">
    <source>
        <dbReference type="ARBA" id="ARBA00023136"/>
    </source>
</evidence>
<name>A0A6G7YFZ2_9ACTN</name>
<organism evidence="6 7">
    <name type="scientific">Nocardioides piscis</name>
    <dbReference type="NCBI Taxonomy" id="2714938"/>
    <lineage>
        <taxon>Bacteria</taxon>
        <taxon>Bacillati</taxon>
        <taxon>Actinomycetota</taxon>
        <taxon>Actinomycetes</taxon>
        <taxon>Propionibacteriales</taxon>
        <taxon>Nocardioidaceae</taxon>
        <taxon>Nocardioides</taxon>
    </lineage>
</organism>
<sequence length="163" mass="17156">MPRGELVTEPPTTSRRRPVPPVAVLGAAAAAQHLLSRKHRHIGAARGLAGGALALAAGGFIAGSVREFRRAQTTVNPVAPDKATSLVTGGPHQRSRNPMYVGMAGLLLAHAVTRGNWVAGLPVLGFVAVIDRVQIPAEEAAMAELFGHDYAEYAARAPRWLSF</sequence>
<keyword evidence="6" id="KW-0808">Transferase</keyword>
<evidence type="ECO:0000313" key="6">
    <source>
        <dbReference type="EMBL" id="QIK75713.1"/>
    </source>
</evidence>
<feature type="transmembrane region" description="Helical" evidence="5">
    <location>
        <begin position="47"/>
        <end position="65"/>
    </location>
</feature>
<proteinExistence type="predicted"/>
<dbReference type="Pfam" id="PF04191">
    <property type="entry name" value="PEMT"/>
    <property type="match status" value="1"/>
</dbReference>
<keyword evidence="4 5" id="KW-0472">Membrane</keyword>
<comment type="subcellular location">
    <subcellularLocation>
        <location evidence="1">Endomembrane system</location>
        <topology evidence="1">Multi-pass membrane protein</topology>
    </subcellularLocation>
</comment>
<dbReference type="Gene3D" id="1.20.120.1630">
    <property type="match status" value="1"/>
</dbReference>
<evidence type="ECO:0000256" key="3">
    <source>
        <dbReference type="ARBA" id="ARBA00022989"/>
    </source>
</evidence>
<protein>
    <submittedName>
        <fullName evidence="6">Isoprenylcysteine carboxylmethyltransferase family protein</fullName>
    </submittedName>
</protein>
<evidence type="ECO:0000313" key="7">
    <source>
        <dbReference type="Proteomes" id="UP000502035"/>
    </source>
</evidence>
<reference evidence="6 7" key="1">
    <citation type="submission" date="2020-03" db="EMBL/GenBank/DDBJ databases">
        <title>Nocardioides sp. nov., isolated from fish.</title>
        <authorList>
            <person name="Hyun D.-W."/>
            <person name="Bae J.-W."/>
        </authorList>
    </citation>
    <scope>NUCLEOTIDE SEQUENCE [LARGE SCALE GENOMIC DNA]</scope>
    <source>
        <strain evidence="6 7">HDW12A</strain>
    </source>
</reference>
<dbReference type="EMBL" id="CP049866">
    <property type="protein sequence ID" value="QIK75713.1"/>
    <property type="molecule type" value="Genomic_DNA"/>
</dbReference>
<evidence type="ECO:0000256" key="5">
    <source>
        <dbReference type="SAM" id="Phobius"/>
    </source>
</evidence>
<dbReference type="Proteomes" id="UP000502035">
    <property type="component" value="Chromosome"/>
</dbReference>
<accession>A0A6G7YFZ2</accession>
<keyword evidence="2 5" id="KW-0812">Transmembrane</keyword>